<dbReference type="Proteomes" id="UP001150941">
    <property type="component" value="Unassembled WGS sequence"/>
</dbReference>
<dbReference type="GeneID" id="83203339"/>
<evidence type="ECO:0000313" key="2">
    <source>
        <dbReference type="EMBL" id="KAJ5225515.1"/>
    </source>
</evidence>
<dbReference type="EMBL" id="JAPQKS010000005">
    <property type="protein sequence ID" value="KAJ5225515.1"/>
    <property type="molecule type" value="Genomic_DNA"/>
</dbReference>
<evidence type="ECO:0000313" key="3">
    <source>
        <dbReference type="Proteomes" id="UP001150941"/>
    </source>
</evidence>
<accession>A0A9W9TLH5</accession>
<reference evidence="2" key="2">
    <citation type="journal article" date="2023" name="IMA Fungus">
        <title>Comparative genomic study of the Penicillium genus elucidates a diverse pangenome and 15 lateral gene transfer events.</title>
        <authorList>
            <person name="Petersen C."/>
            <person name="Sorensen T."/>
            <person name="Nielsen M.R."/>
            <person name="Sondergaard T.E."/>
            <person name="Sorensen J.L."/>
            <person name="Fitzpatrick D.A."/>
            <person name="Frisvad J.C."/>
            <person name="Nielsen K.L."/>
        </authorList>
    </citation>
    <scope>NUCLEOTIDE SEQUENCE</scope>
    <source>
        <strain evidence="2">IBT 19713</strain>
    </source>
</reference>
<feature type="region of interest" description="Disordered" evidence="1">
    <location>
        <begin position="1"/>
        <end position="39"/>
    </location>
</feature>
<comment type="caution">
    <text evidence="2">The sequence shown here is derived from an EMBL/GenBank/DDBJ whole genome shotgun (WGS) entry which is preliminary data.</text>
</comment>
<dbReference type="OrthoDB" id="4475042at2759"/>
<dbReference type="RefSeq" id="XP_058328926.1">
    <property type="nucleotide sequence ID" value="XM_058476036.1"/>
</dbReference>
<evidence type="ECO:0000256" key="1">
    <source>
        <dbReference type="SAM" id="MobiDB-lite"/>
    </source>
</evidence>
<reference evidence="2" key="1">
    <citation type="submission" date="2022-11" db="EMBL/GenBank/DDBJ databases">
        <authorList>
            <person name="Petersen C."/>
        </authorList>
    </citation>
    <scope>NUCLEOTIDE SEQUENCE</scope>
    <source>
        <strain evidence="2">IBT 19713</strain>
    </source>
</reference>
<dbReference type="AlphaFoldDB" id="A0A9W9TLH5"/>
<proteinExistence type="predicted"/>
<organism evidence="2 3">
    <name type="scientific">Penicillium chermesinum</name>
    <dbReference type="NCBI Taxonomy" id="63820"/>
    <lineage>
        <taxon>Eukaryota</taxon>
        <taxon>Fungi</taxon>
        <taxon>Dikarya</taxon>
        <taxon>Ascomycota</taxon>
        <taxon>Pezizomycotina</taxon>
        <taxon>Eurotiomycetes</taxon>
        <taxon>Eurotiomycetidae</taxon>
        <taxon>Eurotiales</taxon>
        <taxon>Aspergillaceae</taxon>
        <taxon>Penicillium</taxon>
    </lineage>
</organism>
<keyword evidence="3" id="KW-1185">Reference proteome</keyword>
<protein>
    <submittedName>
        <fullName evidence="2">Uncharacterized protein</fullName>
    </submittedName>
</protein>
<sequence>MQEPSMSTDSVDYQSDTGSDERLASQPARTKIEANFNVARPPPKSSLRLSAKLLLQIQQLAPNTRPVPVLEVWQPPLRKSKLTQDFHLRPKLKSGDLYATRDEPFIFSANLRKQSTKSDLTDSSDTHAVDKEIVAAICYPTAGEESTSVHFRDSECCWQTGAAAKPLEGNPCYRFTMRGEDNLDPSQPGRMILQWEKRDTAGKENAEEQFILFLIDRQARRKSRIATMSRVKLEIYVRKGSIIETLQLCLDLTKPSTRPGANAHERLETWLFTLVLTLGVWVSQQEGWL</sequence>
<feature type="compositionally biased region" description="Polar residues" evidence="1">
    <location>
        <begin position="1"/>
        <end position="17"/>
    </location>
</feature>
<gene>
    <name evidence="2" type="ORF">N7468_006740</name>
</gene>
<name>A0A9W9TLH5_9EURO</name>